<name>A0A0L8FGS3_OCTBM</name>
<protein>
    <submittedName>
        <fullName evidence="1">Uncharacterized protein</fullName>
    </submittedName>
</protein>
<reference evidence="1" key="1">
    <citation type="submission" date="2015-07" db="EMBL/GenBank/DDBJ databases">
        <title>MeaNS - Measles Nucleotide Surveillance Program.</title>
        <authorList>
            <person name="Tran T."/>
            <person name="Druce J."/>
        </authorList>
    </citation>
    <scope>NUCLEOTIDE SEQUENCE</scope>
    <source>
        <strain evidence="1">UCB-OBI-ISO-001</strain>
        <tissue evidence="1">Gonad</tissue>
    </source>
</reference>
<gene>
    <name evidence="1" type="ORF">OCBIM_22021373mg</name>
</gene>
<accession>A0A0L8FGS3</accession>
<organism evidence="1">
    <name type="scientific">Octopus bimaculoides</name>
    <name type="common">California two-spotted octopus</name>
    <dbReference type="NCBI Taxonomy" id="37653"/>
    <lineage>
        <taxon>Eukaryota</taxon>
        <taxon>Metazoa</taxon>
        <taxon>Spiralia</taxon>
        <taxon>Lophotrochozoa</taxon>
        <taxon>Mollusca</taxon>
        <taxon>Cephalopoda</taxon>
        <taxon>Coleoidea</taxon>
        <taxon>Octopodiformes</taxon>
        <taxon>Octopoda</taxon>
        <taxon>Incirrata</taxon>
        <taxon>Octopodidae</taxon>
        <taxon>Octopus</taxon>
    </lineage>
</organism>
<dbReference type="AlphaFoldDB" id="A0A0L8FGS3"/>
<sequence length="29" mass="3324">MPVVEQPLINSQTKDVVEHKYTILVSELL</sequence>
<dbReference type="EMBL" id="KQ432100">
    <property type="protein sequence ID" value="KOF62903.1"/>
    <property type="molecule type" value="Genomic_DNA"/>
</dbReference>
<evidence type="ECO:0000313" key="1">
    <source>
        <dbReference type="EMBL" id="KOF62903.1"/>
    </source>
</evidence>
<proteinExistence type="predicted"/>